<keyword evidence="9" id="KW-1185">Reference proteome</keyword>
<sequence>MAASIGAASCRALFCRSWGKRLSAAGRLLGGARGLAAQGETHLGFQTVPEAEKEQRVYQVFESVAKKYDIMNDSMSFGIHRLWKDILLHQMNPYPGTQLLDVAGGTGDIAFRFINYIRSQREYQLRQKLKSHQNLSWQEISKSYQEEALKPLGGSQVVICDINKEMLKVGKQKAQHLGYTEGLSWVVGNAEELPFDDDKFDVYTIAFGIRNVTHIDQALQEAYRVLQPGGRFLCLEFSQVNNPLISRLYDLYSFQVIPVLGEIIAGDWKSYQYLVESIRQFPAQEEFKAMIEDAGFLKVEYRNLTAGIVAIHSGFKL</sequence>
<evidence type="ECO:0000256" key="5">
    <source>
        <dbReference type="ARBA" id="ARBA00046387"/>
    </source>
</evidence>
<dbReference type="UniPathway" id="UPA00232"/>
<dbReference type="Pfam" id="PF01209">
    <property type="entry name" value="Ubie_methyltran"/>
    <property type="match status" value="1"/>
</dbReference>
<comment type="catalytic activity">
    <reaction evidence="7">
        <text>a 2-methoxy-6-(all-trans-polyprenyl)benzene-1,4-diol + S-adenosyl-L-methionine = a 5-methoxy-2-methyl-3-(all-trans-polyprenyl)benzene-1,4-diol + S-adenosyl-L-homocysteine + H(+)</text>
        <dbReference type="Rhea" id="RHEA:28286"/>
        <dbReference type="Rhea" id="RHEA-COMP:10858"/>
        <dbReference type="Rhea" id="RHEA-COMP:10859"/>
        <dbReference type="ChEBI" id="CHEBI:15378"/>
        <dbReference type="ChEBI" id="CHEBI:57856"/>
        <dbReference type="ChEBI" id="CHEBI:59789"/>
        <dbReference type="ChEBI" id="CHEBI:84166"/>
        <dbReference type="ChEBI" id="CHEBI:84167"/>
        <dbReference type="EC" id="2.1.1.201"/>
    </reaction>
</comment>
<comment type="caution">
    <text evidence="8">The sequence shown here is derived from an EMBL/GenBank/DDBJ whole genome shotgun (WGS) entry which is preliminary data.</text>
</comment>
<comment type="similarity">
    <text evidence="7">Belongs to the class I-like SAM-binding methyltransferase superfamily. MenG/UbiE family.</text>
</comment>
<dbReference type="GeneID" id="102577348"/>
<dbReference type="GO" id="GO:0031314">
    <property type="term" value="C:extrinsic component of mitochondrial inner membrane"/>
    <property type="evidence" value="ECO:0007669"/>
    <property type="project" value="UniProtKB-UniRule"/>
</dbReference>
<dbReference type="FunFam" id="3.40.50.150:FF:000064">
    <property type="entry name" value="2-methoxy-6-polyprenyl-1,4-benzoquinol methylase, mitochondrial"/>
    <property type="match status" value="1"/>
</dbReference>
<dbReference type="HAMAP" id="MF_01813">
    <property type="entry name" value="MenG_UbiE_methyltr"/>
    <property type="match status" value="1"/>
</dbReference>
<evidence type="ECO:0000313" key="8">
    <source>
        <dbReference type="EMBL" id="KYO31694.1"/>
    </source>
</evidence>
<dbReference type="EC" id="2.1.1.201" evidence="7"/>
<dbReference type="CTD" id="84274"/>
<reference evidence="8 9" key="1">
    <citation type="journal article" date="2012" name="Genome Biol.">
        <title>Sequencing three crocodilian genomes to illuminate the evolution of archosaurs and amniotes.</title>
        <authorList>
            <person name="St John J.A."/>
            <person name="Braun E.L."/>
            <person name="Isberg S.R."/>
            <person name="Miles L.G."/>
            <person name="Chong A.Y."/>
            <person name="Gongora J."/>
            <person name="Dalzell P."/>
            <person name="Moran C."/>
            <person name="Bed'hom B."/>
            <person name="Abzhanov A."/>
            <person name="Burgess S.C."/>
            <person name="Cooksey A.M."/>
            <person name="Castoe T.A."/>
            <person name="Crawford N.G."/>
            <person name="Densmore L.D."/>
            <person name="Drew J.C."/>
            <person name="Edwards S.V."/>
            <person name="Faircloth B.C."/>
            <person name="Fujita M.K."/>
            <person name="Greenwold M.J."/>
            <person name="Hoffmann F.G."/>
            <person name="Howard J.M."/>
            <person name="Iguchi T."/>
            <person name="Janes D.E."/>
            <person name="Khan S.Y."/>
            <person name="Kohno S."/>
            <person name="de Koning A.J."/>
            <person name="Lance S.L."/>
            <person name="McCarthy F.M."/>
            <person name="McCormack J.E."/>
            <person name="Merchant M.E."/>
            <person name="Peterson D.G."/>
            <person name="Pollock D.D."/>
            <person name="Pourmand N."/>
            <person name="Raney B.J."/>
            <person name="Roessler K.A."/>
            <person name="Sanford J.R."/>
            <person name="Sawyer R.H."/>
            <person name="Schmidt C.J."/>
            <person name="Triplett E.W."/>
            <person name="Tuberville T.D."/>
            <person name="Venegas-Anaya M."/>
            <person name="Howard J.T."/>
            <person name="Jarvis E.D."/>
            <person name="Guillette L.J.Jr."/>
            <person name="Glenn T.C."/>
            <person name="Green R.E."/>
            <person name="Ray D.A."/>
        </authorList>
    </citation>
    <scope>NUCLEOTIDE SEQUENCE [LARGE SCALE GENOMIC DNA]</scope>
    <source>
        <strain evidence="8">KSC_2009_1</strain>
    </source>
</reference>
<comment type="subunit">
    <text evidence="5">Component of a multi-subunit COQ enzyme complex, composed of at least COQ3, COQ4, COQ5, COQ6, COQ7 and COQ9. Interacts with PYURF; the interaction is direct, stabilizes COQ5 protein and associates PYURF with COQ enzyme complex.</text>
</comment>
<dbReference type="PANTHER" id="PTHR43591">
    <property type="entry name" value="METHYLTRANSFERASE"/>
    <property type="match status" value="1"/>
</dbReference>
<dbReference type="EMBL" id="AKHW03004053">
    <property type="protein sequence ID" value="KYO31694.1"/>
    <property type="molecule type" value="Genomic_DNA"/>
</dbReference>
<dbReference type="PANTHER" id="PTHR43591:SF24">
    <property type="entry name" value="2-METHOXY-6-POLYPRENYL-1,4-BENZOQUINOL METHYLASE, MITOCHONDRIAL"/>
    <property type="match status" value="1"/>
</dbReference>
<dbReference type="GO" id="GO:0032259">
    <property type="term" value="P:methylation"/>
    <property type="evidence" value="ECO:0007669"/>
    <property type="project" value="UniProtKB-KW"/>
</dbReference>
<dbReference type="PROSITE" id="PS51608">
    <property type="entry name" value="SAM_MT_UBIE"/>
    <property type="match status" value="1"/>
</dbReference>
<dbReference type="OrthoDB" id="6329284at2759"/>
<dbReference type="KEGG" id="amj:102577348"/>
<keyword evidence="4 7" id="KW-0949">S-adenosyl-L-methionine</keyword>
<comment type="subcellular location">
    <subcellularLocation>
        <location evidence="7">Mitochondrion inner membrane</location>
        <topology evidence="7">Peripheral membrane protein</topology>
        <orientation evidence="7">Matrix side</orientation>
    </subcellularLocation>
</comment>
<evidence type="ECO:0000256" key="4">
    <source>
        <dbReference type="ARBA" id="ARBA00022691"/>
    </source>
</evidence>
<evidence type="ECO:0000256" key="2">
    <source>
        <dbReference type="ARBA" id="ARBA00022679"/>
    </source>
</evidence>
<evidence type="ECO:0000256" key="1">
    <source>
        <dbReference type="ARBA" id="ARBA00022603"/>
    </source>
</evidence>
<comment type="function">
    <text evidence="6">Methyltransferase required for the conversion of 2-decaprenyl-6-methoxy-1,4-benzoquinol (DDMQH2) to 2-decaprenyl-3-methyl-6-methoxy-1,4-benzoquinol (DMQH2).</text>
</comment>
<feature type="binding site" evidence="7">
    <location>
        <position position="106"/>
    </location>
    <ligand>
        <name>S-adenosyl-L-methionine</name>
        <dbReference type="ChEBI" id="CHEBI:59789"/>
    </ligand>
</feature>
<proteinExistence type="inferred from homology"/>
<dbReference type="InterPro" id="IPR023576">
    <property type="entry name" value="UbiE/COQ5_MeTrFase_CS"/>
</dbReference>
<feature type="binding site" evidence="7">
    <location>
        <begin position="189"/>
        <end position="190"/>
    </location>
    <ligand>
        <name>S-adenosyl-L-methionine</name>
        <dbReference type="ChEBI" id="CHEBI:59789"/>
    </ligand>
</feature>
<evidence type="ECO:0000256" key="6">
    <source>
        <dbReference type="ARBA" id="ARBA00058208"/>
    </source>
</evidence>
<dbReference type="CDD" id="cd02440">
    <property type="entry name" value="AdoMet_MTases"/>
    <property type="match status" value="1"/>
</dbReference>
<dbReference type="PROSITE" id="PS01183">
    <property type="entry name" value="UBIE_1"/>
    <property type="match status" value="1"/>
</dbReference>
<name>A0A151N4E2_ALLMI</name>
<keyword evidence="7" id="KW-0472">Membrane</keyword>
<comment type="function">
    <text evidence="7">Methyltransferase required for the conversion of 2-polyprenyl-6-methoxy-1,4-benzoquinol (DDMQH2) to 2-polyprenyl-3-methyl-6-methoxy-1,4-benzoquinol (DMQH2).</text>
</comment>
<dbReference type="NCBIfam" id="TIGR01934">
    <property type="entry name" value="MenG_MenH_UbiE"/>
    <property type="match status" value="1"/>
</dbReference>
<dbReference type="NCBIfam" id="NF001244">
    <property type="entry name" value="PRK00216.1-5"/>
    <property type="match status" value="1"/>
</dbReference>
<keyword evidence="1 7" id="KW-0489">Methyltransferase</keyword>
<dbReference type="STRING" id="8496.A0A151N4E2"/>
<comment type="pathway">
    <text evidence="7">Cofactor biosynthesis; ubiquinone biosynthesis.</text>
</comment>
<dbReference type="RefSeq" id="XP_006259203.2">
    <property type="nucleotide sequence ID" value="XM_006259141.4"/>
</dbReference>
<dbReference type="AlphaFoldDB" id="A0A151N4E2"/>
<dbReference type="Proteomes" id="UP000050525">
    <property type="component" value="Unassembled WGS sequence"/>
</dbReference>
<keyword evidence="7" id="KW-0496">Mitochondrion</keyword>
<evidence type="ECO:0000313" key="9">
    <source>
        <dbReference type="Proteomes" id="UP000050525"/>
    </source>
</evidence>
<dbReference type="GO" id="GO:0008425">
    <property type="term" value="F:2-methoxy-6-polyprenyl-1,4-benzoquinol methyltransferase activity"/>
    <property type="evidence" value="ECO:0007669"/>
    <property type="project" value="UniProtKB-UniRule"/>
</dbReference>
<gene>
    <name evidence="7 8" type="primary">COQ5</name>
    <name evidence="8" type="ORF">Y1Q_0022788</name>
</gene>
<keyword evidence="7" id="KW-0999">Mitochondrion inner membrane</keyword>
<accession>A0A151N4E2</accession>
<dbReference type="PROSITE" id="PS01184">
    <property type="entry name" value="UBIE_2"/>
    <property type="match status" value="1"/>
</dbReference>
<organism evidence="8 9">
    <name type="scientific">Alligator mississippiensis</name>
    <name type="common">American alligator</name>
    <dbReference type="NCBI Taxonomy" id="8496"/>
    <lineage>
        <taxon>Eukaryota</taxon>
        <taxon>Metazoa</taxon>
        <taxon>Chordata</taxon>
        <taxon>Craniata</taxon>
        <taxon>Vertebrata</taxon>
        <taxon>Euteleostomi</taxon>
        <taxon>Archelosauria</taxon>
        <taxon>Archosauria</taxon>
        <taxon>Crocodylia</taxon>
        <taxon>Alligatoridae</taxon>
        <taxon>Alligatorinae</taxon>
        <taxon>Alligator</taxon>
    </lineage>
</organism>
<keyword evidence="2 7" id="KW-0808">Transferase</keyword>
<evidence type="ECO:0000256" key="3">
    <source>
        <dbReference type="ARBA" id="ARBA00022688"/>
    </source>
</evidence>
<comment type="caution">
    <text evidence="7">Lacks conserved residue(s) required for the propagation of feature annotation.</text>
</comment>
<dbReference type="InterPro" id="IPR004033">
    <property type="entry name" value="UbiE/COQ5_MeTrFase"/>
</dbReference>
<dbReference type="eggNOG" id="KOG1540">
    <property type="taxonomic scope" value="Eukaryota"/>
</dbReference>
<evidence type="ECO:0000256" key="7">
    <source>
        <dbReference type="HAMAP-Rule" id="MF_03191"/>
    </source>
</evidence>
<protein>
    <recommendedName>
        <fullName evidence="7">2-methoxy-6-polyprenyl-1,4-benzoquinol methylase, mitochondrial</fullName>
        <ecNumber evidence="7">2.1.1.201</ecNumber>
    </recommendedName>
    <alternativeName>
        <fullName evidence="7">Ubiquinone biosynthesis methyltransferase COQ5</fullName>
    </alternativeName>
</protein>
<dbReference type="SUPFAM" id="SSF53335">
    <property type="entry name" value="S-adenosyl-L-methionine-dependent methyltransferases"/>
    <property type="match status" value="1"/>
</dbReference>
<keyword evidence="3 7" id="KW-0831">Ubiquinone biosynthesis</keyword>
<feature type="binding site" evidence="7">
    <location>
        <position position="161"/>
    </location>
    <ligand>
        <name>S-adenosyl-L-methionine</name>
        <dbReference type="ChEBI" id="CHEBI:59789"/>
    </ligand>
</feature>
<dbReference type="Gene3D" id="3.40.50.150">
    <property type="entry name" value="Vaccinia Virus protein VP39"/>
    <property type="match status" value="1"/>
</dbReference>
<dbReference type="InterPro" id="IPR029063">
    <property type="entry name" value="SAM-dependent_MTases_sf"/>
</dbReference>